<dbReference type="OrthoDB" id="5981473at2759"/>
<dbReference type="PANTHER" id="PTHR14787">
    <property type="entry name" value="C10ORF188 FAMILY MEMBER"/>
    <property type="match status" value="1"/>
</dbReference>
<dbReference type="InterPro" id="IPR028043">
    <property type="entry name" value="PAAT-like"/>
</dbReference>
<feature type="region of interest" description="Disordered" evidence="1">
    <location>
        <begin position="341"/>
        <end position="374"/>
    </location>
</feature>
<evidence type="ECO:0000313" key="3">
    <source>
        <dbReference type="RefSeq" id="XP_022080913.1"/>
    </source>
</evidence>
<name>A0A8B7XJE0_ACAPL</name>
<evidence type="ECO:0000313" key="4">
    <source>
        <dbReference type="RefSeq" id="XP_022080914.1"/>
    </source>
</evidence>
<dbReference type="Proteomes" id="UP000694845">
    <property type="component" value="Unplaced"/>
</dbReference>
<evidence type="ECO:0000313" key="2">
    <source>
        <dbReference type="Proteomes" id="UP000694845"/>
    </source>
</evidence>
<sequence>MDHQSVRLTSTWNVQGPYDINSILQIQQEDESPHLPRVSTHSIKLVPPSSTNDSNEGDTPSCQLVFSCQPRIAVRSVEIISNARHVELYDNQDSYCYTVRGERLAERGGDQQTNMIAYSASLSIDNPMPRCRLKLVSLTDKCQLMLSQLQITTTRIEEGSYSMTGGRSIDMAKVRDIMSTLQQPISANVQSLMQTIEQYQKNQASVLDDFQQTARAQLSSSGDPKASLASNMAGLLSAFSKASSLQQQAAKTPAATSGGDVALTESSNLPRFETQPRDGSPATAQPPNTDTLAKLMASFGMGRAPDRAEHTEGNASAESLGMLSALRAVCRDVSLMRAADRQAAERAYGPERRDDQGEGSTSENTRQADKMPLRSGMAELEQRLMGYIAAAEKRILGRLDQQMELLQDHIDSRFNTLEALLEGRAGSSSVSRESELVSEEPD</sequence>
<dbReference type="GeneID" id="110973956"/>
<feature type="compositionally biased region" description="Basic and acidic residues" evidence="1">
    <location>
        <begin position="341"/>
        <end position="356"/>
    </location>
</feature>
<evidence type="ECO:0000256" key="1">
    <source>
        <dbReference type="SAM" id="MobiDB-lite"/>
    </source>
</evidence>
<dbReference type="Pfam" id="PF14958">
    <property type="entry name" value="PAAT-like"/>
    <property type="match status" value="1"/>
</dbReference>
<organism evidence="2 4">
    <name type="scientific">Acanthaster planci</name>
    <name type="common">Crown-of-thorns starfish</name>
    <dbReference type="NCBI Taxonomy" id="133434"/>
    <lineage>
        <taxon>Eukaryota</taxon>
        <taxon>Metazoa</taxon>
        <taxon>Echinodermata</taxon>
        <taxon>Eleutherozoa</taxon>
        <taxon>Asterozoa</taxon>
        <taxon>Asteroidea</taxon>
        <taxon>Valvatacea</taxon>
        <taxon>Valvatida</taxon>
        <taxon>Acanthasteridae</taxon>
        <taxon>Acanthaster</taxon>
    </lineage>
</organism>
<dbReference type="RefSeq" id="XP_022080913.1">
    <property type="nucleotide sequence ID" value="XM_022225221.1"/>
</dbReference>
<feature type="region of interest" description="Disordered" evidence="1">
    <location>
        <begin position="250"/>
        <end position="289"/>
    </location>
</feature>
<feature type="region of interest" description="Disordered" evidence="1">
    <location>
        <begin position="422"/>
        <end position="442"/>
    </location>
</feature>
<dbReference type="RefSeq" id="XP_022080914.1">
    <property type="nucleotide sequence ID" value="XM_022225222.1"/>
</dbReference>
<dbReference type="KEGG" id="aplc:110973956"/>
<dbReference type="AlphaFoldDB" id="A0A8B7XJE0"/>
<dbReference type="OMA" id="PMLQNVC"/>
<reference evidence="3 4" key="1">
    <citation type="submission" date="2025-04" db="UniProtKB">
        <authorList>
            <consortium name="RefSeq"/>
        </authorList>
    </citation>
    <scope>IDENTIFICATION</scope>
</reference>
<dbReference type="RefSeq" id="XP_022080915.1">
    <property type="nucleotide sequence ID" value="XM_022225223.1"/>
</dbReference>
<keyword evidence="2" id="KW-1185">Reference proteome</keyword>
<dbReference type="PANTHER" id="PTHR14787:SF1">
    <property type="entry name" value="ATPASE PAAT"/>
    <property type="match status" value="1"/>
</dbReference>
<gene>
    <name evidence="3 4 5" type="primary">LOC110973956</name>
</gene>
<evidence type="ECO:0000313" key="5">
    <source>
        <dbReference type="RefSeq" id="XP_022080915.1"/>
    </source>
</evidence>
<protein>
    <submittedName>
        <fullName evidence="3 4">Uncharacterized protein LOC110973956</fullName>
    </submittedName>
</protein>
<feature type="compositionally biased region" description="Low complexity" evidence="1">
    <location>
        <begin position="422"/>
        <end position="431"/>
    </location>
</feature>
<proteinExistence type="predicted"/>
<accession>A0A8B7XJE0</accession>